<keyword evidence="1" id="KW-1133">Transmembrane helix</keyword>
<dbReference type="OMA" id="FAGAFHI"/>
<dbReference type="AlphaFoldDB" id="A0A2H3ELM1"/>
<dbReference type="InParanoid" id="A0A2H3ELM1"/>
<name>A0A2H3ELM1_ARMGA</name>
<protein>
    <submittedName>
        <fullName evidence="2">Uncharacterized protein</fullName>
    </submittedName>
</protein>
<keyword evidence="1" id="KW-0812">Transmembrane</keyword>
<dbReference type="OrthoDB" id="2561686at2759"/>
<feature type="transmembrane region" description="Helical" evidence="1">
    <location>
        <begin position="21"/>
        <end position="41"/>
    </location>
</feature>
<keyword evidence="1" id="KW-0472">Membrane</keyword>
<evidence type="ECO:0000256" key="1">
    <source>
        <dbReference type="SAM" id="Phobius"/>
    </source>
</evidence>
<dbReference type="Proteomes" id="UP000217790">
    <property type="component" value="Unassembled WGS sequence"/>
</dbReference>
<keyword evidence="3" id="KW-1185">Reference proteome</keyword>
<sequence length="101" mass="10913">MASTILISSAFSEFFSSLTGIAMSLFYSLLGIFQAMFALGKDTIGAVLQLGQSIVKLGMDLFQGLFGFVTANFLALALIGGGYYLYTQKYQGKSRKTVARK</sequence>
<dbReference type="EMBL" id="KZ293646">
    <property type="protein sequence ID" value="PBL00854.1"/>
    <property type="molecule type" value="Genomic_DNA"/>
</dbReference>
<evidence type="ECO:0000313" key="2">
    <source>
        <dbReference type="EMBL" id="PBL00854.1"/>
    </source>
</evidence>
<feature type="transmembrane region" description="Helical" evidence="1">
    <location>
        <begin position="61"/>
        <end position="86"/>
    </location>
</feature>
<organism evidence="2 3">
    <name type="scientific">Armillaria gallica</name>
    <name type="common">Bulbous honey fungus</name>
    <name type="synonym">Armillaria bulbosa</name>
    <dbReference type="NCBI Taxonomy" id="47427"/>
    <lineage>
        <taxon>Eukaryota</taxon>
        <taxon>Fungi</taxon>
        <taxon>Dikarya</taxon>
        <taxon>Basidiomycota</taxon>
        <taxon>Agaricomycotina</taxon>
        <taxon>Agaricomycetes</taxon>
        <taxon>Agaricomycetidae</taxon>
        <taxon>Agaricales</taxon>
        <taxon>Marasmiineae</taxon>
        <taxon>Physalacriaceae</taxon>
        <taxon>Armillaria</taxon>
    </lineage>
</organism>
<reference evidence="3" key="1">
    <citation type="journal article" date="2017" name="Nat. Ecol. Evol.">
        <title>Genome expansion and lineage-specific genetic innovations in the forest pathogenic fungi Armillaria.</title>
        <authorList>
            <person name="Sipos G."/>
            <person name="Prasanna A.N."/>
            <person name="Walter M.C."/>
            <person name="O'Connor E."/>
            <person name="Balint B."/>
            <person name="Krizsan K."/>
            <person name="Kiss B."/>
            <person name="Hess J."/>
            <person name="Varga T."/>
            <person name="Slot J."/>
            <person name="Riley R."/>
            <person name="Boka B."/>
            <person name="Rigling D."/>
            <person name="Barry K."/>
            <person name="Lee J."/>
            <person name="Mihaltcheva S."/>
            <person name="LaButti K."/>
            <person name="Lipzen A."/>
            <person name="Waldron R."/>
            <person name="Moloney N.M."/>
            <person name="Sperisen C."/>
            <person name="Kredics L."/>
            <person name="Vagvoelgyi C."/>
            <person name="Patrignani A."/>
            <person name="Fitzpatrick D."/>
            <person name="Nagy I."/>
            <person name="Doyle S."/>
            <person name="Anderson J.B."/>
            <person name="Grigoriev I.V."/>
            <person name="Gueldener U."/>
            <person name="Muensterkoetter M."/>
            <person name="Nagy L.G."/>
        </authorList>
    </citation>
    <scope>NUCLEOTIDE SEQUENCE [LARGE SCALE GENOMIC DNA]</scope>
    <source>
        <strain evidence="3">Ar21-2</strain>
    </source>
</reference>
<proteinExistence type="predicted"/>
<gene>
    <name evidence="2" type="ORF">ARMGADRAFT_1006957</name>
</gene>
<evidence type="ECO:0000313" key="3">
    <source>
        <dbReference type="Proteomes" id="UP000217790"/>
    </source>
</evidence>
<accession>A0A2H3ELM1</accession>